<organism evidence="2 3">
    <name type="scientific">Elizabethkingia occulta</name>
    <dbReference type="NCBI Taxonomy" id="1867263"/>
    <lineage>
        <taxon>Bacteria</taxon>
        <taxon>Pseudomonadati</taxon>
        <taxon>Bacteroidota</taxon>
        <taxon>Flavobacteriia</taxon>
        <taxon>Flavobacteriales</taxon>
        <taxon>Weeksellaceae</taxon>
        <taxon>Elizabethkingia</taxon>
    </lineage>
</organism>
<name>A0A1T3MWR5_9FLAO</name>
<gene>
    <name evidence="2" type="ORF">BAZ10_00305</name>
</gene>
<dbReference type="EMBL" id="MAHX01000004">
    <property type="protein sequence ID" value="OPC69018.1"/>
    <property type="molecule type" value="Genomic_DNA"/>
</dbReference>
<dbReference type="Proteomes" id="UP000190813">
    <property type="component" value="Unassembled WGS sequence"/>
</dbReference>
<dbReference type="PROSITE" id="PS51257">
    <property type="entry name" value="PROKAR_LIPOPROTEIN"/>
    <property type="match status" value="1"/>
</dbReference>
<evidence type="ECO:0000313" key="3">
    <source>
        <dbReference type="Proteomes" id="UP000190813"/>
    </source>
</evidence>
<feature type="chain" id="PRO_5012256174" description="Fibrobacter succinogenes major paralogous domain-containing protein" evidence="1">
    <location>
        <begin position="26"/>
        <end position="562"/>
    </location>
</feature>
<evidence type="ECO:0008006" key="4">
    <source>
        <dbReference type="Google" id="ProtNLM"/>
    </source>
</evidence>
<dbReference type="RefSeq" id="WP_078770632.1">
    <property type="nucleotide sequence ID" value="NZ_CBCSBR010000066.1"/>
</dbReference>
<feature type="signal peptide" evidence="1">
    <location>
        <begin position="1"/>
        <end position="25"/>
    </location>
</feature>
<reference evidence="2 3" key="1">
    <citation type="submission" date="2016-06" db="EMBL/GenBank/DDBJ databases">
        <title>Revisiting the taxonomy of the Elizabethkingia Genus based on Whole-Genome Sequencing, Optical Mapping, and MALDI-TOF.</title>
        <authorList>
            <person name="Nicholson A.C."/>
        </authorList>
    </citation>
    <scope>NUCLEOTIDE SEQUENCE [LARGE SCALE GENOMIC DNA]</scope>
    <source>
        <strain evidence="2 3">G4070</strain>
    </source>
</reference>
<proteinExistence type="predicted"/>
<keyword evidence="1" id="KW-0732">Signal</keyword>
<keyword evidence="3" id="KW-1185">Reference proteome</keyword>
<evidence type="ECO:0000313" key="2">
    <source>
        <dbReference type="EMBL" id="OPC69018.1"/>
    </source>
</evidence>
<dbReference type="AlphaFoldDB" id="A0A1T3MWR5"/>
<comment type="caution">
    <text evidence="2">The sequence shown here is derived from an EMBL/GenBank/DDBJ whole genome shotgun (WGS) entry which is preliminary data.</text>
</comment>
<protein>
    <recommendedName>
        <fullName evidence="4">Fibrobacter succinogenes major paralogous domain-containing protein</fullName>
    </recommendedName>
</protein>
<sequence length="562" mass="60493">MKKIYFTILNIATAFLLFSSCRSNDTDNTLNPESRSAAIEVNFMGTDFADPDKPELTASLEGITATRTSVDRPQIIMLDPGTFISTEATPVASVLTKQASLKGAQAAIAGNPLSNGMQFRVIAYESAGGAYAAHKDYQIASGTATPMSGGALYLDQTKTYDMVVYSYGGTALPAITPGETNNISSASAAYINNSDMMYTKVTGQKFTIKGNNPFNFTLRHKTALIESVKLNAFNPLTIKGYSVSETFLSIPHYTDGSIAFSGAGNIAGRTNRVDILPYDNNMMLSGIKSKTDHDMVFDVDNLLVNTDTTNGFPAGDANGKVQMLSMDIGIADAITGLTSTRPITAKFRLRPEYKHKLTINIQKCGAYTAPGVWKQFACHNLGADTTLDPFTPAAGLHGDKYQWGAAKGEAGRYISMADDQTIVNYTPWSLSGKPANSWSGTNDPCFKELGTGWRVPTRAEWQGVLSNNPRTDATDYPGMSWANSSTNYASGIKFGTSLFLPAMGFRWSTSPSSLSERGFSGRYRSVTGGIDILQFSQSTQSLNTYSGTNDNALGLAIRCIKD</sequence>
<evidence type="ECO:0000256" key="1">
    <source>
        <dbReference type="SAM" id="SignalP"/>
    </source>
</evidence>
<accession>A0A1T3MWR5</accession>